<organism evidence="1 2">
    <name type="scientific">Meloidogyne enterolobii</name>
    <name type="common">Root-knot nematode worm</name>
    <name type="synonym">Meloidogyne mayaguensis</name>
    <dbReference type="NCBI Taxonomy" id="390850"/>
    <lineage>
        <taxon>Eukaryota</taxon>
        <taxon>Metazoa</taxon>
        <taxon>Ecdysozoa</taxon>
        <taxon>Nematoda</taxon>
        <taxon>Chromadorea</taxon>
        <taxon>Rhabditida</taxon>
        <taxon>Tylenchina</taxon>
        <taxon>Tylenchomorpha</taxon>
        <taxon>Tylenchoidea</taxon>
        <taxon>Meloidogynidae</taxon>
        <taxon>Meloidogyninae</taxon>
        <taxon>Meloidogyne</taxon>
    </lineage>
</organism>
<dbReference type="AlphaFoldDB" id="A0A6V7WPS7"/>
<sequence>MDFSGKFKEGKYIKKYFLNSHFWGFCVETRLNITSVDNTTITKIEEENNDVEFSQVTDYEIKIYFNSSIQPDAAPNTFALSLVFLRFAGDAIKWPTIIPLVGAAHMIMERDALNILQVVEILKIIRNDLPNSELVPFNSSYEYCVWRTNSELAINGGWKCPSEFITNVFCQ</sequence>
<evidence type="ECO:0000313" key="1">
    <source>
        <dbReference type="EMBL" id="CAD2189024.1"/>
    </source>
</evidence>
<gene>
    <name evidence="1" type="ORF">MENT_LOCUS41719</name>
</gene>
<name>A0A6V7WPS7_MELEN</name>
<accession>A0A6V7WPS7</accession>
<proteinExistence type="predicted"/>
<dbReference type="Proteomes" id="UP000580250">
    <property type="component" value="Unassembled WGS sequence"/>
</dbReference>
<comment type="caution">
    <text evidence="1">The sequence shown here is derived from an EMBL/GenBank/DDBJ whole genome shotgun (WGS) entry which is preliminary data.</text>
</comment>
<dbReference type="EMBL" id="CAJEWN010000727">
    <property type="protein sequence ID" value="CAD2189024.1"/>
    <property type="molecule type" value="Genomic_DNA"/>
</dbReference>
<reference evidence="1 2" key="1">
    <citation type="submission" date="2020-08" db="EMBL/GenBank/DDBJ databases">
        <authorList>
            <person name="Koutsovoulos G."/>
            <person name="Danchin GJ E."/>
        </authorList>
    </citation>
    <scope>NUCLEOTIDE SEQUENCE [LARGE SCALE GENOMIC DNA]</scope>
</reference>
<protein>
    <submittedName>
        <fullName evidence="1">Uncharacterized protein</fullName>
    </submittedName>
</protein>
<evidence type="ECO:0000313" key="2">
    <source>
        <dbReference type="Proteomes" id="UP000580250"/>
    </source>
</evidence>